<dbReference type="GO" id="GO:0005886">
    <property type="term" value="C:plasma membrane"/>
    <property type="evidence" value="ECO:0007669"/>
    <property type="project" value="UniProtKB-SubCell"/>
</dbReference>
<comment type="similarity">
    <text evidence="4 16">Belongs to the GSP E family.</text>
</comment>
<dbReference type="GO" id="GO:0008564">
    <property type="term" value="F:protein-exporting ATPase activity"/>
    <property type="evidence" value="ECO:0007669"/>
    <property type="project" value="UniProtKB-EC"/>
</dbReference>
<evidence type="ECO:0000256" key="7">
    <source>
        <dbReference type="ARBA" id="ARBA00022519"/>
    </source>
</evidence>
<gene>
    <name evidence="18" type="primary">gspE</name>
    <name evidence="18" type="ORF">GTQ48_07615</name>
</gene>
<dbReference type="SUPFAM" id="SSF52540">
    <property type="entry name" value="P-loop containing nucleoside triphosphate hydrolases"/>
    <property type="match status" value="1"/>
</dbReference>
<evidence type="ECO:0000256" key="15">
    <source>
        <dbReference type="ARBA" id="ARBA00034006"/>
    </source>
</evidence>
<keyword evidence="14" id="KW-0472">Membrane</keyword>
<comment type="cofactor">
    <cofactor evidence="1">
        <name>Zn(2+)</name>
        <dbReference type="ChEBI" id="CHEBI:29105"/>
    </cofactor>
</comment>
<dbReference type="PANTHER" id="PTHR30258:SF27">
    <property type="entry name" value="BACTERIOPHAGE ADSORPTION PROTEIN B-RELATED"/>
    <property type="match status" value="1"/>
</dbReference>
<evidence type="ECO:0000256" key="2">
    <source>
        <dbReference type="ARBA" id="ARBA00003288"/>
    </source>
</evidence>
<dbReference type="InterPro" id="IPR037257">
    <property type="entry name" value="T2SS_E_N_sf"/>
</dbReference>
<dbReference type="CDD" id="cd01129">
    <property type="entry name" value="PulE-GspE-like"/>
    <property type="match status" value="1"/>
</dbReference>
<dbReference type="AlphaFoldDB" id="A0A6N9TDK2"/>
<evidence type="ECO:0000313" key="19">
    <source>
        <dbReference type="Proteomes" id="UP000471381"/>
    </source>
</evidence>
<evidence type="ECO:0000256" key="13">
    <source>
        <dbReference type="ARBA" id="ARBA00022967"/>
    </source>
</evidence>
<keyword evidence="9 16" id="KW-0547">Nucleotide-binding</keyword>
<evidence type="ECO:0000313" key="18">
    <source>
        <dbReference type="EMBL" id="NDW15384.1"/>
    </source>
</evidence>
<dbReference type="SUPFAM" id="SSF160246">
    <property type="entry name" value="EspE N-terminal domain-like"/>
    <property type="match status" value="1"/>
</dbReference>
<comment type="function">
    <text evidence="2 16">ATPase component of the type II secretion system required for the energy-dependent secretion of extracellular factors such as proteases and toxins from the periplasm. Acts as a molecular motor to provide the energy that is required for assembly of the pseudopilus and the extrusion of substrates generated in the cytoplasm.</text>
</comment>
<comment type="caution">
    <text evidence="18">The sequence shown here is derived from an EMBL/GenBank/DDBJ whole genome shotgun (WGS) entry which is preliminary data.</text>
</comment>
<reference evidence="18 19" key="1">
    <citation type="submission" date="2020-01" db="EMBL/GenBank/DDBJ databases">
        <title>Genomes of bacteria type strains.</title>
        <authorList>
            <person name="Chen J."/>
            <person name="Zhu S."/>
            <person name="Yang J."/>
        </authorList>
    </citation>
    <scope>NUCLEOTIDE SEQUENCE [LARGE SCALE GENOMIC DNA]</scope>
    <source>
        <strain evidence="18 19">LMG 24078</strain>
    </source>
</reference>
<keyword evidence="12 16" id="KW-0653">Protein transport</keyword>
<keyword evidence="6" id="KW-1003">Cell membrane</keyword>
<name>A0A6N9TDK2_9ALTE</name>
<evidence type="ECO:0000256" key="12">
    <source>
        <dbReference type="ARBA" id="ARBA00022927"/>
    </source>
</evidence>
<dbReference type="InterPro" id="IPR013369">
    <property type="entry name" value="T2SS_GspE"/>
</dbReference>
<accession>A0A6N9TDK2</accession>
<evidence type="ECO:0000256" key="4">
    <source>
        <dbReference type="ARBA" id="ARBA00006611"/>
    </source>
</evidence>
<evidence type="ECO:0000256" key="9">
    <source>
        <dbReference type="ARBA" id="ARBA00022741"/>
    </source>
</evidence>
<comment type="subcellular location">
    <subcellularLocation>
        <location evidence="3 16">Cell inner membrane</location>
    </subcellularLocation>
</comment>
<dbReference type="GO" id="GO:0015628">
    <property type="term" value="P:protein secretion by the type II secretion system"/>
    <property type="evidence" value="ECO:0007669"/>
    <property type="project" value="UniProtKB-UniRule"/>
</dbReference>
<dbReference type="EMBL" id="JAAAWO010000004">
    <property type="protein sequence ID" value="NDW15384.1"/>
    <property type="molecule type" value="Genomic_DNA"/>
</dbReference>
<keyword evidence="10" id="KW-0862">Zinc</keyword>
<dbReference type="Gene3D" id="3.30.450.90">
    <property type="match status" value="1"/>
</dbReference>
<dbReference type="GO" id="GO:0005524">
    <property type="term" value="F:ATP binding"/>
    <property type="evidence" value="ECO:0007669"/>
    <property type="project" value="UniProtKB-UniRule"/>
</dbReference>
<sequence>MSGQDEQLTQALEAQEEVLEAMAEEGLPEQEGGPKQLSFSFAKRNQVLLEVNETPAVLYFTENTPFDVFAEVRRFYGEPFVPKSIPADEFESFLTTAFQRDSSAAKQLMEDLGNESDLFALAEDLPDTEDLLDSEDDAPIIKLINAMLGEAIKEGASDIHIETFENQLVVRFRVDGVLREILRPNRKLSSMLVSRIKVMAKLDIAEKRVPQDGRITLRIAGRAVDVRVSTMPSSHGERVVLRLLDKNNARLNLEDLGMTQGNRDFFSTLIRKPHGIILVTGPTGSGKSTTLYAGLSEINSRDRNILTVEDPIEFDLPGIGQTQVNPRVDMTFARGLRAILRQDPDVVMVGEIRDIETAQIAVQASLTGHLVLSTLHTNTAAGAITRLEDMGIEPFLLSSSLLAVLSQRLVRTLCKECKQPHTPDASQREVLGSDANASTIIYTPRGCAACNQTGYRGRTGIHELLLVDERVREMMHEGVGEQAIERYIRATTPSIREDGCRKVLSGVTSLEEVLRVTRED</sequence>
<dbReference type="SMART" id="SM00382">
    <property type="entry name" value="AAA"/>
    <property type="match status" value="1"/>
</dbReference>
<evidence type="ECO:0000256" key="5">
    <source>
        <dbReference type="ARBA" id="ARBA00022448"/>
    </source>
</evidence>
<evidence type="ECO:0000256" key="10">
    <source>
        <dbReference type="ARBA" id="ARBA00022833"/>
    </source>
</evidence>
<evidence type="ECO:0000256" key="6">
    <source>
        <dbReference type="ARBA" id="ARBA00022475"/>
    </source>
</evidence>
<dbReference type="RefSeq" id="WP_163106173.1">
    <property type="nucleotide sequence ID" value="NZ_JAAAWO010000004.1"/>
</dbReference>
<dbReference type="NCBIfam" id="TIGR02533">
    <property type="entry name" value="type_II_gspE"/>
    <property type="match status" value="1"/>
</dbReference>
<comment type="catalytic activity">
    <reaction evidence="15">
        <text>ATP + H2O + cellular proteinSide 1 = ADP + phosphate + cellular proteinSide 2.</text>
        <dbReference type="EC" id="7.4.2.8"/>
    </reaction>
</comment>
<organism evidence="18 19">
    <name type="scientific">Alteromonas genovensis</name>
    <dbReference type="NCBI Taxonomy" id="471225"/>
    <lineage>
        <taxon>Bacteria</taxon>
        <taxon>Pseudomonadati</taxon>
        <taxon>Pseudomonadota</taxon>
        <taxon>Gammaproteobacteria</taxon>
        <taxon>Alteromonadales</taxon>
        <taxon>Alteromonadaceae</taxon>
        <taxon>Alteromonas/Salinimonas group</taxon>
        <taxon>Alteromonas</taxon>
    </lineage>
</organism>
<evidence type="ECO:0000256" key="16">
    <source>
        <dbReference type="RuleBase" id="RU366070"/>
    </source>
</evidence>
<proteinExistence type="inferred from homology"/>
<evidence type="ECO:0000256" key="11">
    <source>
        <dbReference type="ARBA" id="ARBA00022840"/>
    </source>
</evidence>
<keyword evidence="8" id="KW-0479">Metal-binding</keyword>
<keyword evidence="11 16" id="KW-0067">ATP-binding</keyword>
<evidence type="ECO:0000259" key="17">
    <source>
        <dbReference type="PROSITE" id="PS00662"/>
    </source>
</evidence>
<dbReference type="InterPro" id="IPR027417">
    <property type="entry name" value="P-loop_NTPase"/>
</dbReference>
<protein>
    <recommendedName>
        <fullName evidence="16">Type II secretion system protein E</fullName>
        <shortName evidence="16">T2SS protein E</shortName>
    </recommendedName>
    <alternativeName>
        <fullName evidence="16">Type II traffic warden ATPase</fullName>
    </alternativeName>
</protein>
<dbReference type="PROSITE" id="PS00662">
    <property type="entry name" value="T2SP_E"/>
    <property type="match status" value="1"/>
</dbReference>
<dbReference type="FunFam" id="3.40.50.300:FF:000398">
    <property type="entry name" value="Type IV pilus assembly ATPase PilB"/>
    <property type="match status" value="1"/>
</dbReference>
<dbReference type="InterPro" id="IPR054757">
    <property type="entry name" value="GSPE_N1E"/>
</dbReference>
<dbReference type="Pfam" id="PF22341">
    <property type="entry name" value="GSPE_N1E"/>
    <property type="match status" value="1"/>
</dbReference>
<dbReference type="FunFam" id="3.30.450.90:FF:000001">
    <property type="entry name" value="Type II secretion system ATPase GspE"/>
    <property type="match status" value="1"/>
</dbReference>
<keyword evidence="7" id="KW-0997">Cell inner membrane</keyword>
<keyword evidence="13" id="KW-1278">Translocase</keyword>
<dbReference type="Gene3D" id="3.40.50.300">
    <property type="entry name" value="P-loop containing nucleotide triphosphate hydrolases"/>
    <property type="match status" value="1"/>
</dbReference>
<evidence type="ECO:0000256" key="14">
    <source>
        <dbReference type="ARBA" id="ARBA00023136"/>
    </source>
</evidence>
<dbReference type="PANTHER" id="PTHR30258">
    <property type="entry name" value="TYPE II SECRETION SYSTEM PROTEIN GSPE-RELATED"/>
    <property type="match status" value="1"/>
</dbReference>
<dbReference type="Proteomes" id="UP000471381">
    <property type="component" value="Unassembled WGS sequence"/>
</dbReference>
<keyword evidence="5 16" id="KW-0813">Transport</keyword>
<dbReference type="GO" id="GO:0046872">
    <property type="term" value="F:metal ion binding"/>
    <property type="evidence" value="ECO:0007669"/>
    <property type="project" value="UniProtKB-KW"/>
</dbReference>
<dbReference type="Pfam" id="PF00437">
    <property type="entry name" value="T2SSE"/>
    <property type="match status" value="1"/>
</dbReference>
<evidence type="ECO:0000256" key="3">
    <source>
        <dbReference type="ARBA" id="ARBA00004533"/>
    </source>
</evidence>
<dbReference type="GO" id="GO:0016887">
    <property type="term" value="F:ATP hydrolysis activity"/>
    <property type="evidence" value="ECO:0007669"/>
    <property type="project" value="TreeGrafter"/>
</dbReference>
<dbReference type="InterPro" id="IPR001482">
    <property type="entry name" value="T2SS/T4SS_dom"/>
</dbReference>
<keyword evidence="19" id="KW-1185">Reference proteome</keyword>
<dbReference type="Gene3D" id="3.30.300.160">
    <property type="entry name" value="Type II secretion system, protein E, N-terminal domain"/>
    <property type="match status" value="1"/>
</dbReference>
<evidence type="ECO:0000256" key="1">
    <source>
        <dbReference type="ARBA" id="ARBA00001947"/>
    </source>
</evidence>
<dbReference type="GO" id="GO:0015627">
    <property type="term" value="C:type II protein secretion system complex"/>
    <property type="evidence" value="ECO:0007669"/>
    <property type="project" value="UniProtKB-UniRule"/>
</dbReference>
<evidence type="ECO:0000256" key="8">
    <source>
        <dbReference type="ARBA" id="ARBA00022723"/>
    </source>
</evidence>
<feature type="domain" description="Bacterial type II secretion system protein E" evidence="17">
    <location>
        <begin position="340"/>
        <end position="354"/>
    </location>
</feature>
<dbReference type="InterPro" id="IPR003593">
    <property type="entry name" value="AAA+_ATPase"/>
</dbReference>